<keyword evidence="2" id="KW-1185">Reference proteome</keyword>
<comment type="caution">
    <text evidence="1">The sequence shown here is derived from an EMBL/GenBank/DDBJ whole genome shotgun (WGS) entry which is preliminary data.</text>
</comment>
<accession>A0ABW8T0P7</accession>
<protein>
    <recommendedName>
        <fullName evidence="3">Holin</fullName>
    </recommendedName>
</protein>
<name>A0ABW8T0P7_9CLOT</name>
<dbReference type="Proteomes" id="UP001623591">
    <property type="component" value="Unassembled WGS sequence"/>
</dbReference>
<proteinExistence type="predicted"/>
<reference evidence="1 2" key="1">
    <citation type="submission" date="2024-11" db="EMBL/GenBank/DDBJ databases">
        <authorList>
            <person name="Heng Y.C."/>
            <person name="Lim A.C.H."/>
            <person name="Lee J.K.Y."/>
            <person name="Kittelmann S."/>
        </authorList>
    </citation>
    <scope>NUCLEOTIDE SEQUENCE [LARGE SCALE GENOMIC DNA]</scope>
    <source>
        <strain evidence="1 2">WILCCON 0185</strain>
    </source>
</reference>
<organism evidence="1 2">
    <name type="scientific">Candidatus Clostridium stratigraminis</name>
    <dbReference type="NCBI Taxonomy" id="3381661"/>
    <lineage>
        <taxon>Bacteria</taxon>
        <taxon>Bacillati</taxon>
        <taxon>Bacillota</taxon>
        <taxon>Clostridia</taxon>
        <taxon>Eubacteriales</taxon>
        <taxon>Clostridiaceae</taxon>
        <taxon>Clostridium</taxon>
    </lineage>
</organism>
<evidence type="ECO:0000313" key="2">
    <source>
        <dbReference type="Proteomes" id="UP001623591"/>
    </source>
</evidence>
<dbReference type="EMBL" id="JBJHZZ010000001">
    <property type="protein sequence ID" value="MFL0245921.1"/>
    <property type="molecule type" value="Genomic_DNA"/>
</dbReference>
<sequence>MSEFSYISPKDLSILASVIAIAIAENRTPGDINIIGNLFTAIGSLLLTMAAQEESLKSSNANQNQTK</sequence>
<evidence type="ECO:0008006" key="3">
    <source>
        <dbReference type="Google" id="ProtNLM"/>
    </source>
</evidence>
<gene>
    <name evidence="1" type="ORF">ACJDUG_02880</name>
</gene>
<dbReference type="RefSeq" id="WP_406768375.1">
    <property type="nucleotide sequence ID" value="NZ_JBJHZZ010000001.1"/>
</dbReference>
<evidence type="ECO:0000313" key="1">
    <source>
        <dbReference type="EMBL" id="MFL0245921.1"/>
    </source>
</evidence>